<dbReference type="Gene3D" id="1.10.10.10">
    <property type="entry name" value="Winged helix-like DNA-binding domain superfamily/Winged helix DNA-binding domain"/>
    <property type="match status" value="1"/>
</dbReference>
<dbReference type="InterPro" id="IPR036390">
    <property type="entry name" value="WH_DNA-bd_sf"/>
</dbReference>
<name>B9J5S8_BACCQ</name>
<dbReference type="HOGENOM" id="CLU_467630_0_0_9"/>
<dbReference type="PANTHER" id="PTHR22603">
    <property type="entry name" value="CHOLINE/ETHANOALAMINE KINASE"/>
    <property type="match status" value="1"/>
</dbReference>
<keyword evidence="2" id="KW-0808">Transferase</keyword>
<dbReference type="GO" id="GO:0004305">
    <property type="term" value="F:ethanolamine kinase activity"/>
    <property type="evidence" value="ECO:0007669"/>
    <property type="project" value="TreeGrafter"/>
</dbReference>
<dbReference type="GO" id="GO:0016779">
    <property type="term" value="F:nucleotidyltransferase activity"/>
    <property type="evidence" value="ECO:0007669"/>
    <property type="project" value="UniProtKB-ARBA"/>
</dbReference>
<reference evidence="2 3" key="1">
    <citation type="journal article" date="2009" name="J. Bacteriol.">
        <title>Complete genome sequence of the extremophilic Bacillus cereus strain Q1 with industrial applications.</title>
        <authorList>
            <person name="Xiong Z."/>
            <person name="Jiang Y."/>
            <person name="Qi D."/>
            <person name="Lu H."/>
            <person name="Yang F."/>
            <person name="Yang J."/>
            <person name="Chen L."/>
            <person name="Sun L."/>
            <person name="Xu X."/>
            <person name="Xue Y."/>
            <person name="Zhu Y."/>
            <person name="Jin Q."/>
        </authorList>
    </citation>
    <scope>NUCLEOTIDE SEQUENCE [LARGE SCALE GENOMIC DNA]</scope>
    <source>
        <strain evidence="2 3">Q1</strain>
    </source>
</reference>
<dbReference type="GO" id="GO:0006646">
    <property type="term" value="P:phosphatidylethanolamine biosynthetic process"/>
    <property type="evidence" value="ECO:0007669"/>
    <property type="project" value="TreeGrafter"/>
</dbReference>
<dbReference type="Gene3D" id="3.90.1200.10">
    <property type="match status" value="1"/>
</dbReference>
<dbReference type="EMBL" id="CP000227">
    <property type="protein sequence ID" value="ACM15499.1"/>
    <property type="molecule type" value="Genomic_DNA"/>
</dbReference>
<protein>
    <submittedName>
        <fullName evidence="2">Aminoglycoside phosphotransferase family protein</fullName>
    </submittedName>
</protein>
<dbReference type="InterPro" id="IPR017190">
    <property type="entry name" value="Bifunc_CCT/choline_kinase"/>
</dbReference>
<dbReference type="Gene3D" id="3.90.550.10">
    <property type="entry name" value="Spore Coat Polysaccharide Biosynthesis Protein SpsA, Chain A"/>
    <property type="match status" value="1"/>
</dbReference>
<dbReference type="InterPro" id="IPR011009">
    <property type="entry name" value="Kinase-like_dom_sf"/>
</dbReference>
<organism evidence="2 3">
    <name type="scientific">Bacillus cereus (strain Q1)</name>
    <dbReference type="NCBI Taxonomy" id="361100"/>
    <lineage>
        <taxon>Bacteria</taxon>
        <taxon>Bacillati</taxon>
        <taxon>Bacillota</taxon>
        <taxon>Bacilli</taxon>
        <taxon>Bacillales</taxon>
        <taxon>Bacillaceae</taxon>
        <taxon>Bacillus</taxon>
        <taxon>Bacillus cereus group</taxon>
    </lineage>
</organism>
<proteinExistence type="predicted"/>
<dbReference type="KEGG" id="bcq:BCQ_5099"/>
<dbReference type="SUPFAM" id="SSF53448">
    <property type="entry name" value="Nucleotide-diphospho-sugar transferases"/>
    <property type="match status" value="1"/>
</dbReference>
<dbReference type="InterPro" id="IPR025877">
    <property type="entry name" value="MobA-like_NTP_Trfase"/>
</dbReference>
<accession>B9J5S8</accession>
<dbReference type="SUPFAM" id="SSF46785">
    <property type="entry name" value="Winged helix' DNA-binding domain"/>
    <property type="match status" value="1"/>
</dbReference>
<dbReference type="CDD" id="cd05151">
    <property type="entry name" value="ChoK-like"/>
    <property type="match status" value="1"/>
</dbReference>
<evidence type="ECO:0000259" key="1">
    <source>
        <dbReference type="Pfam" id="PF12804"/>
    </source>
</evidence>
<dbReference type="Pfam" id="PF01633">
    <property type="entry name" value="Choline_kinase"/>
    <property type="match status" value="1"/>
</dbReference>
<dbReference type="GO" id="GO:0005737">
    <property type="term" value="C:cytoplasm"/>
    <property type="evidence" value="ECO:0007669"/>
    <property type="project" value="TreeGrafter"/>
</dbReference>
<dbReference type="InterPro" id="IPR029044">
    <property type="entry name" value="Nucleotide-diphossugar_trans"/>
</dbReference>
<dbReference type="PANTHER" id="PTHR22603:SF66">
    <property type="entry name" value="ETHANOLAMINE KINASE"/>
    <property type="match status" value="1"/>
</dbReference>
<dbReference type="Pfam" id="PF12804">
    <property type="entry name" value="NTP_transf_3"/>
    <property type="match status" value="1"/>
</dbReference>
<sequence>MQHILSVLEIINQEPNLNQKKIAEYCGISIGKVNYIISDLVKKKYVSSEKKGKHISYYLEENGFSFLQRELAILQKKKIKINQVGYKKVKQAVILAAGSRKELEMPSGLLSIGDKILLNRNVDILKNNGIEKIVIISGYKKEKFVSWNKHQNLYFVENQEYKWTGSMASLACAQEIIDDDFLLIEDDILIEENAIAQVLKHPERDCVLITNESGSGDEAFVEIQEGHLYKISKDFHQLNRIDGEMIGISKVSYDVFEQMLEIFACNQNPYVNYEYLLLDIARTYDIGYVKLQNVVWAEIDTKQQYEIVKNTIYPRLLRKEAEFKEKQIKQCIVEGLGIQEDKITDIQPFGGMTNTNFKVCVDDSEYVLRIPGSGTENMISRYDEMVNSKFASELGIDAELIYFNEKTGVKLAEFIPNAETLNPKTAKRNDNMMLTAAVLKELHNSNALMSNSFNVFEKIEQYEGLLDKVRGDNFNDYEQVKRKVMKLRDVYEDMKIKVTPCHNDTVPENFVKSGENKIYLIDWEYGGLNDPMWDIAAHCLESGFSVEEEELFLKYYFNGKIEVLHKKRILMNKIFQDFLWSIWTKIKEATGSDFGTYGMDRYRRAKENIQLFIEYYGGYCYEPKAK</sequence>
<evidence type="ECO:0000313" key="3">
    <source>
        <dbReference type="Proteomes" id="UP000000441"/>
    </source>
</evidence>
<dbReference type="Pfam" id="PF13412">
    <property type="entry name" value="HTH_24"/>
    <property type="match status" value="1"/>
</dbReference>
<dbReference type="Gene3D" id="3.30.200.20">
    <property type="entry name" value="Phosphorylase Kinase, domain 1"/>
    <property type="match status" value="1"/>
</dbReference>
<evidence type="ECO:0000313" key="2">
    <source>
        <dbReference type="EMBL" id="ACM15499.1"/>
    </source>
</evidence>
<dbReference type="AlphaFoldDB" id="B9J5S8"/>
<dbReference type="PIRSF" id="PIRSF037383">
    <property type="entry name" value="LicCA"/>
    <property type="match status" value="1"/>
</dbReference>
<feature type="domain" description="MobA-like NTP transferase" evidence="1">
    <location>
        <begin position="92"/>
        <end position="213"/>
    </location>
</feature>
<dbReference type="Proteomes" id="UP000000441">
    <property type="component" value="Chromosome"/>
</dbReference>
<dbReference type="SUPFAM" id="SSF56112">
    <property type="entry name" value="Protein kinase-like (PK-like)"/>
    <property type="match status" value="1"/>
</dbReference>
<gene>
    <name evidence="2" type="ordered locus">BCQ_5099</name>
</gene>
<dbReference type="InterPro" id="IPR036388">
    <property type="entry name" value="WH-like_DNA-bd_sf"/>
</dbReference>